<gene>
    <name evidence="1" type="ORF">GSBLH_T00000165001</name>
</gene>
<name>D8LVA0_BLAHO</name>
<dbReference type="RefSeq" id="XP_012893787.1">
    <property type="nucleotide sequence ID" value="XM_013038333.1"/>
</dbReference>
<protein>
    <submittedName>
        <fullName evidence="1">Uncharacterized protein</fullName>
    </submittedName>
</protein>
<evidence type="ECO:0000313" key="1">
    <source>
        <dbReference type="EMBL" id="CBK19739.2"/>
    </source>
</evidence>
<proteinExistence type="predicted"/>
<dbReference type="AlphaFoldDB" id="D8LVA0"/>
<keyword evidence="2" id="KW-1185">Reference proteome</keyword>
<dbReference type="InParanoid" id="D8LVA0"/>
<evidence type="ECO:0000313" key="2">
    <source>
        <dbReference type="Proteomes" id="UP000008312"/>
    </source>
</evidence>
<sequence length="89" mass="10546">MWDCYYCTWEIFVEERISYPNVRTYTGGVVVKQFISMSYRSIILNMALCQNYGSIQLHHHHCLRMRVMFYLCLIQSKKSLVLNAMGVVI</sequence>
<dbReference type="Proteomes" id="UP000008312">
    <property type="component" value="Unassembled WGS sequence"/>
</dbReference>
<dbReference type="GeneID" id="24917483"/>
<reference evidence="1" key="1">
    <citation type="submission" date="2010-02" db="EMBL/GenBank/DDBJ databases">
        <title>Sequencing and annotation of the Blastocystis hominis genome.</title>
        <authorList>
            <person name="Wincker P."/>
        </authorList>
    </citation>
    <scope>NUCLEOTIDE SEQUENCE</scope>
    <source>
        <strain evidence="1">Singapore isolate B</strain>
    </source>
</reference>
<accession>D8LVA0</accession>
<organism evidence="1">
    <name type="scientific">Blastocystis hominis</name>
    <dbReference type="NCBI Taxonomy" id="12968"/>
    <lineage>
        <taxon>Eukaryota</taxon>
        <taxon>Sar</taxon>
        <taxon>Stramenopiles</taxon>
        <taxon>Bigyra</taxon>
        <taxon>Opalozoa</taxon>
        <taxon>Opalinata</taxon>
        <taxon>Blastocystidae</taxon>
        <taxon>Blastocystis</taxon>
    </lineage>
</organism>
<dbReference type="EMBL" id="FN668638">
    <property type="protein sequence ID" value="CBK19739.2"/>
    <property type="molecule type" value="Genomic_DNA"/>
</dbReference>